<protein>
    <recommendedName>
        <fullName evidence="2">Ribosome biogenesis protein RLP24</fullName>
    </recommendedName>
</protein>
<dbReference type="GO" id="GO:0001671">
    <property type="term" value="F:ATPase activator activity"/>
    <property type="evidence" value="ECO:0007669"/>
    <property type="project" value="EnsemblFungi"/>
</dbReference>
<keyword evidence="3" id="KW-0690">Ribosome biogenesis</keyword>
<dbReference type="GO" id="GO:0005730">
    <property type="term" value="C:nucleolus"/>
    <property type="evidence" value="ECO:0007669"/>
    <property type="project" value="EnsemblFungi"/>
</dbReference>
<name>A0A139INE2_9PEZI</name>
<evidence type="ECO:0000256" key="4">
    <source>
        <dbReference type="SAM" id="MobiDB-lite"/>
    </source>
</evidence>
<organism evidence="6 7">
    <name type="scientific">Pseudocercospora musae</name>
    <dbReference type="NCBI Taxonomy" id="113226"/>
    <lineage>
        <taxon>Eukaryota</taxon>
        <taxon>Fungi</taxon>
        <taxon>Dikarya</taxon>
        <taxon>Ascomycota</taxon>
        <taxon>Pezizomycotina</taxon>
        <taxon>Dothideomycetes</taxon>
        <taxon>Dothideomycetidae</taxon>
        <taxon>Mycosphaerellales</taxon>
        <taxon>Mycosphaerellaceae</taxon>
        <taxon>Pseudocercospora</taxon>
    </lineage>
</organism>
<comment type="similarity">
    <text evidence="1">Belongs to the eukaryotic ribosomal protein eL24 family.</text>
</comment>
<evidence type="ECO:0000256" key="2">
    <source>
        <dbReference type="ARBA" id="ARBA00018397"/>
    </source>
</evidence>
<dbReference type="SUPFAM" id="SSF57716">
    <property type="entry name" value="Glucocorticoid receptor-like (DNA-binding domain)"/>
    <property type="match status" value="1"/>
</dbReference>
<comment type="caution">
    <text evidence="6">The sequence shown here is derived from an EMBL/GenBank/DDBJ whole genome shotgun (WGS) entry which is preliminary data.</text>
</comment>
<dbReference type="FunFam" id="2.30.170.20:FF:000001">
    <property type="entry name" value="probable ribosome biogenesis protein RLP24"/>
    <property type="match status" value="1"/>
</dbReference>
<evidence type="ECO:0000313" key="7">
    <source>
        <dbReference type="Proteomes" id="UP000073492"/>
    </source>
</evidence>
<proteinExistence type="inferred from homology"/>
<dbReference type="AlphaFoldDB" id="A0A139INE2"/>
<accession>A0A139INE2</accession>
<dbReference type="PANTHER" id="PTHR10792:SF8">
    <property type="entry name" value="RIBOSOME BIOGENESIS PROTEIN RLP24-RELATED"/>
    <property type="match status" value="1"/>
</dbReference>
<feature type="domain" description="TRASH" evidence="5">
    <location>
        <begin position="6"/>
        <end position="44"/>
    </location>
</feature>
<dbReference type="GO" id="GO:0051117">
    <property type="term" value="F:ATPase binding"/>
    <property type="evidence" value="ECO:0007669"/>
    <property type="project" value="EnsemblFungi"/>
</dbReference>
<dbReference type="InterPro" id="IPR000988">
    <property type="entry name" value="Ribosomal_eL24-rel_N"/>
</dbReference>
<dbReference type="GO" id="GO:0030687">
    <property type="term" value="C:preribosome, large subunit precursor"/>
    <property type="evidence" value="ECO:0007669"/>
    <property type="project" value="EnsemblFungi"/>
</dbReference>
<dbReference type="InterPro" id="IPR038630">
    <property type="entry name" value="L24e/L24_sf"/>
</dbReference>
<dbReference type="PANTHER" id="PTHR10792">
    <property type="entry name" value="60S RIBOSOMAL PROTEIN L24"/>
    <property type="match status" value="1"/>
</dbReference>
<evidence type="ECO:0000313" key="6">
    <source>
        <dbReference type="EMBL" id="KXT16337.1"/>
    </source>
</evidence>
<evidence type="ECO:0000256" key="1">
    <source>
        <dbReference type="ARBA" id="ARBA00005647"/>
    </source>
</evidence>
<dbReference type="Gene3D" id="2.30.170.20">
    <property type="entry name" value="Ribosomal protein L24e"/>
    <property type="match status" value="2"/>
</dbReference>
<dbReference type="CDD" id="cd00472">
    <property type="entry name" value="Ribosomal_L24e_L24"/>
    <property type="match status" value="1"/>
</dbReference>
<reference evidence="6 7" key="1">
    <citation type="submission" date="2015-07" db="EMBL/GenBank/DDBJ databases">
        <title>Comparative genomics of the Sigatoka disease complex on banana suggests a link between parallel evolutionary changes in Pseudocercospora fijiensis and Pseudocercospora eumusae and increased virulence on the banana host.</title>
        <authorList>
            <person name="Chang T.-C."/>
            <person name="Salvucci A."/>
            <person name="Crous P.W."/>
            <person name="Stergiopoulos I."/>
        </authorList>
    </citation>
    <scope>NUCLEOTIDE SEQUENCE [LARGE SCALE GENOMIC DNA]</scope>
    <source>
        <strain evidence="6 7">CBS 116634</strain>
    </source>
</reference>
<keyword evidence="7" id="KW-1185">Reference proteome</keyword>
<feature type="region of interest" description="Disordered" evidence="4">
    <location>
        <begin position="167"/>
        <end position="197"/>
    </location>
</feature>
<gene>
    <name evidence="6" type="ORF">AC579_3772</name>
</gene>
<dbReference type="OrthoDB" id="10262490at2759"/>
<dbReference type="Pfam" id="PF01246">
    <property type="entry name" value="Ribosomal_L24e"/>
    <property type="match status" value="2"/>
</dbReference>
<dbReference type="InterPro" id="IPR011017">
    <property type="entry name" value="TRASH_dom"/>
</dbReference>
<dbReference type="STRING" id="113226.A0A139INE2"/>
<feature type="compositionally biased region" description="Basic and acidic residues" evidence="4">
    <location>
        <begin position="181"/>
        <end position="194"/>
    </location>
</feature>
<evidence type="ECO:0000256" key="3">
    <source>
        <dbReference type="ARBA" id="ARBA00022517"/>
    </source>
</evidence>
<dbReference type="InterPro" id="IPR056366">
    <property type="entry name" value="Ribosomal_eL24"/>
</dbReference>
<dbReference type="EMBL" id="LFZO01000039">
    <property type="protein sequence ID" value="KXT16337.1"/>
    <property type="molecule type" value="Genomic_DNA"/>
</dbReference>
<dbReference type="SMART" id="SM00746">
    <property type="entry name" value="TRASH"/>
    <property type="match status" value="1"/>
</dbReference>
<sequence>MRIETCYFCSQPCYPSKGITFVRNDAKVFRFCRSKCHKNVSSATTKYLSNSYFKMKRNPRKLAWTKSFRRAHGKEMTVDSTLAFAQRRNIPVRYNRDMVAKTLEAMQRVSEIRARRERQFYKNRMKGNKEKQLEADRKLVAENQHLLPPEYRDQVEQVMKDVVEPVEEDVEEMEEEIPLEEQERLKPAKSALKDMKKKQRLVRGVGVEEMDVDG</sequence>
<dbReference type="GO" id="GO:0003735">
    <property type="term" value="F:structural constituent of ribosome"/>
    <property type="evidence" value="ECO:0007669"/>
    <property type="project" value="InterPro"/>
</dbReference>
<feature type="compositionally biased region" description="Acidic residues" evidence="4">
    <location>
        <begin position="167"/>
        <end position="180"/>
    </location>
</feature>
<evidence type="ECO:0000259" key="5">
    <source>
        <dbReference type="SMART" id="SM00746"/>
    </source>
</evidence>
<dbReference type="GO" id="GO:1902626">
    <property type="term" value="P:assembly of large subunit precursor of preribosome"/>
    <property type="evidence" value="ECO:0007669"/>
    <property type="project" value="EnsemblFungi"/>
</dbReference>
<dbReference type="Proteomes" id="UP000073492">
    <property type="component" value="Unassembled WGS sequence"/>
</dbReference>